<protein>
    <submittedName>
        <fullName evidence="2">SDR family NAD(P)-dependent oxidoreductase</fullName>
    </submittedName>
</protein>
<dbReference type="InterPro" id="IPR036291">
    <property type="entry name" value="NAD(P)-bd_dom_sf"/>
</dbReference>
<dbReference type="AlphaFoldDB" id="A0A4V5NXE3"/>
<dbReference type="Proteomes" id="UP000305674">
    <property type="component" value="Unassembled WGS sequence"/>
</dbReference>
<dbReference type="GO" id="GO:0005737">
    <property type="term" value="C:cytoplasm"/>
    <property type="evidence" value="ECO:0007669"/>
    <property type="project" value="TreeGrafter"/>
</dbReference>
<feature type="domain" description="NAD(P)-binding" evidence="1">
    <location>
        <begin position="9"/>
        <end position="193"/>
    </location>
</feature>
<dbReference type="SUPFAM" id="SSF51735">
    <property type="entry name" value="NAD(P)-binding Rossmann-fold domains"/>
    <property type="match status" value="1"/>
</dbReference>
<dbReference type="OrthoDB" id="751203at2"/>
<dbReference type="PANTHER" id="PTHR48079">
    <property type="entry name" value="PROTEIN YEEZ"/>
    <property type="match status" value="1"/>
</dbReference>
<reference evidence="2 3" key="1">
    <citation type="submission" date="2019-04" db="EMBL/GenBank/DDBJ databases">
        <authorList>
            <person name="Hwang J.C."/>
        </authorList>
    </citation>
    <scope>NUCLEOTIDE SEQUENCE [LARGE SCALE GENOMIC DNA]</scope>
    <source>
        <strain evidence="2 3">IMCC35001</strain>
    </source>
</reference>
<name>A0A4V5NXE3_9GAMM</name>
<evidence type="ECO:0000313" key="3">
    <source>
        <dbReference type="Proteomes" id="UP000305674"/>
    </source>
</evidence>
<keyword evidence="3" id="KW-1185">Reference proteome</keyword>
<evidence type="ECO:0000259" key="1">
    <source>
        <dbReference type="Pfam" id="PF13460"/>
    </source>
</evidence>
<proteinExistence type="predicted"/>
<sequence length="265" mass="29233">MSHVLVAGAGWLGLPLSAELVAKGYDVTATRRSESGLSAVSGVGALPLLVDLEQEIPPLPRCDVMVLCLPPGRQADALPFHERLAPLLDAAVEAGIAKVIFTSATSVYGQLRGRVDESVQVDEGERAARMLKVEQAVRQKFPRVTILRLSGLVGGARHPGRFLAGKRELPGGDDPVNLVHREDVIAAILALLRADHWGETFNLVSPHHPSRRRYYGFCTDRLGLAPPEFEAGFHQPRWVEGQRICQRLGWRYRYTNLYVLPELIR</sequence>
<dbReference type="Gene3D" id="3.40.50.720">
    <property type="entry name" value="NAD(P)-binding Rossmann-like Domain"/>
    <property type="match status" value="1"/>
</dbReference>
<accession>A0A4V5NXE3</accession>
<dbReference type="PANTHER" id="PTHR48079:SF6">
    <property type="entry name" value="NAD(P)-BINDING DOMAIN-CONTAINING PROTEIN-RELATED"/>
    <property type="match status" value="1"/>
</dbReference>
<dbReference type="RefSeq" id="WP_136852194.1">
    <property type="nucleotide sequence ID" value="NZ_SWCI01000002.1"/>
</dbReference>
<dbReference type="InterPro" id="IPR016040">
    <property type="entry name" value="NAD(P)-bd_dom"/>
</dbReference>
<dbReference type="EMBL" id="SWCI01000002">
    <property type="protein sequence ID" value="TKB50653.1"/>
    <property type="molecule type" value="Genomic_DNA"/>
</dbReference>
<dbReference type="Pfam" id="PF13460">
    <property type="entry name" value="NAD_binding_10"/>
    <property type="match status" value="1"/>
</dbReference>
<dbReference type="InterPro" id="IPR051783">
    <property type="entry name" value="NAD(P)-dependent_oxidoreduct"/>
</dbReference>
<evidence type="ECO:0000313" key="2">
    <source>
        <dbReference type="EMBL" id="TKB50653.1"/>
    </source>
</evidence>
<dbReference type="GO" id="GO:0004029">
    <property type="term" value="F:aldehyde dehydrogenase (NAD+) activity"/>
    <property type="evidence" value="ECO:0007669"/>
    <property type="project" value="TreeGrafter"/>
</dbReference>
<comment type="caution">
    <text evidence="2">The sequence shown here is derived from an EMBL/GenBank/DDBJ whole genome shotgun (WGS) entry which is preliminary data.</text>
</comment>
<gene>
    <name evidence="2" type="ORF">FCL40_05755</name>
</gene>
<organism evidence="2 3">
    <name type="scientific">Ferrimonas sediminicola</name>
    <dbReference type="NCBI Taxonomy" id="2569538"/>
    <lineage>
        <taxon>Bacteria</taxon>
        <taxon>Pseudomonadati</taxon>
        <taxon>Pseudomonadota</taxon>
        <taxon>Gammaproteobacteria</taxon>
        <taxon>Alteromonadales</taxon>
        <taxon>Ferrimonadaceae</taxon>
        <taxon>Ferrimonas</taxon>
    </lineage>
</organism>